<evidence type="ECO:0000313" key="2">
    <source>
        <dbReference type="Proteomes" id="UP001589643"/>
    </source>
</evidence>
<sequence>MELQEMRFCRVSPTPEAGRWRVTDVQRVGTAVVGEMILHVVPKASLENVVYMASMGHRQITLGTHSIDHDSDRALPAALARAFLLELQRVTRRGLIKGYRQVQESADVMRGRWDVSRQLAVRPGMPLPLEIDYDDFTEDVPVNRILHTAVRALRVIDLPHTTDAIRTQLEGDFLEVGTVPRGAPLPAVSLTRLTEHLEGALTLARVILDAVSWTHRAGAHRGGTFLVNMATVFEAFVAERLRALLGLSGFSLTAQDRRWWLDVECSVALRPDIVIAGAAPVSVADTKYKVLTDGFGAPPNGDVYQMVAYAIALDVPAAHLIYVSGDVLSRTISVPTAGVDIYVHAVDLSGGIDQLEAELTRLAASIVG</sequence>
<accession>A0ABV5EU75</accession>
<name>A0ABV5EU75_9MICO</name>
<dbReference type="PANTHER" id="PTHR38733:SF1">
    <property type="entry name" value="TYPE IV METHYL-DIRECTED RESTRICTION ENZYME ECOKMCRBC"/>
    <property type="match status" value="1"/>
</dbReference>
<evidence type="ECO:0000313" key="1">
    <source>
        <dbReference type="EMBL" id="MFB8893506.1"/>
    </source>
</evidence>
<dbReference type="Proteomes" id="UP001589643">
    <property type="component" value="Unassembled WGS sequence"/>
</dbReference>
<gene>
    <name evidence="1" type="ORF">AB7P39_11705</name>
</gene>
<proteinExistence type="predicted"/>
<dbReference type="InterPro" id="IPR019292">
    <property type="entry name" value="McrC"/>
</dbReference>
<dbReference type="Pfam" id="PF10117">
    <property type="entry name" value="McrBC"/>
    <property type="match status" value="1"/>
</dbReference>
<dbReference type="PANTHER" id="PTHR38733">
    <property type="entry name" value="PROTEIN MCRC"/>
    <property type="match status" value="1"/>
</dbReference>
<organism evidence="1 2">
    <name type="scientific">Microbacterium plantarum</name>
    <dbReference type="NCBI Taxonomy" id="1816425"/>
    <lineage>
        <taxon>Bacteria</taxon>
        <taxon>Bacillati</taxon>
        <taxon>Actinomycetota</taxon>
        <taxon>Actinomycetes</taxon>
        <taxon>Micrococcales</taxon>
        <taxon>Microbacteriaceae</taxon>
        <taxon>Microbacterium</taxon>
    </lineage>
</organism>
<reference evidence="1 2" key="1">
    <citation type="submission" date="2024-08" db="EMBL/GenBank/DDBJ databases">
        <title>Heavy metals resistant antinobacteria isolated from wastewater.</title>
        <authorList>
            <person name="Roman Ponce B."/>
            <person name="Blanco Mercado M.A."/>
            <person name="Avila Aldana I.N."/>
            <person name="Morales Arrieta S."/>
        </authorList>
    </citation>
    <scope>NUCLEOTIDE SEQUENCE [LARGE SCALE GENOMIC DNA]</scope>
    <source>
        <strain evidence="2">sma-1</strain>
    </source>
</reference>
<keyword evidence="2" id="KW-1185">Reference proteome</keyword>
<dbReference type="RefSeq" id="WP_378719166.1">
    <property type="nucleotide sequence ID" value="NZ_JBHLHV010000002.1"/>
</dbReference>
<protein>
    <submittedName>
        <fullName evidence="1">McrC family protein</fullName>
    </submittedName>
</protein>
<dbReference type="EMBL" id="JBHLHV010000002">
    <property type="protein sequence ID" value="MFB8893506.1"/>
    <property type="molecule type" value="Genomic_DNA"/>
</dbReference>
<comment type="caution">
    <text evidence="1">The sequence shown here is derived from an EMBL/GenBank/DDBJ whole genome shotgun (WGS) entry which is preliminary data.</text>
</comment>